<evidence type="ECO:0000313" key="4">
    <source>
        <dbReference type="EMBL" id="GFO39498.1"/>
    </source>
</evidence>
<dbReference type="GO" id="GO:0005319">
    <property type="term" value="F:lipid transporter activity"/>
    <property type="evidence" value="ECO:0007669"/>
    <property type="project" value="TreeGrafter"/>
</dbReference>
<evidence type="ECO:0000256" key="1">
    <source>
        <dbReference type="ARBA" id="ARBA00022448"/>
    </source>
</evidence>
<reference evidence="4 5" key="1">
    <citation type="journal article" date="2021" name="Elife">
        <title>Chloroplast acquisition without the gene transfer in kleptoplastic sea slugs, Plakobranchus ocellatus.</title>
        <authorList>
            <person name="Maeda T."/>
            <person name="Takahashi S."/>
            <person name="Yoshida T."/>
            <person name="Shimamura S."/>
            <person name="Takaki Y."/>
            <person name="Nagai Y."/>
            <person name="Toyoda A."/>
            <person name="Suzuki Y."/>
            <person name="Arimoto A."/>
            <person name="Ishii H."/>
            <person name="Satoh N."/>
            <person name="Nishiyama T."/>
            <person name="Hasebe M."/>
            <person name="Maruyama T."/>
            <person name="Minagawa J."/>
            <person name="Obokata J."/>
            <person name="Shigenobu S."/>
        </authorList>
    </citation>
    <scope>NUCLEOTIDE SEQUENCE [LARGE SCALE GENOMIC DNA]</scope>
</reference>
<dbReference type="PANTHER" id="PTHR19229">
    <property type="entry name" value="ATP-BINDING CASSETTE TRANSPORTER SUBFAMILY A ABCA"/>
    <property type="match status" value="1"/>
</dbReference>
<dbReference type="GO" id="GO:0140359">
    <property type="term" value="F:ABC-type transporter activity"/>
    <property type="evidence" value="ECO:0007669"/>
    <property type="project" value="InterPro"/>
</dbReference>
<proteinExistence type="predicted"/>
<organism evidence="4 5">
    <name type="scientific">Plakobranchus ocellatus</name>
    <dbReference type="NCBI Taxonomy" id="259542"/>
    <lineage>
        <taxon>Eukaryota</taxon>
        <taxon>Metazoa</taxon>
        <taxon>Spiralia</taxon>
        <taxon>Lophotrochozoa</taxon>
        <taxon>Mollusca</taxon>
        <taxon>Gastropoda</taxon>
        <taxon>Heterobranchia</taxon>
        <taxon>Euthyneura</taxon>
        <taxon>Panpulmonata</taxon>
        <taxon>Sacoglossa</taxon>
        <taxon>Placobranchoidea</taxon>
        <taxon>Plakobranchidae</taxon>
        <taxon>Plakobranchus</taxon>
    </lineage>
</organism>
<feature type="transmembrane region" description="Helical" evidence="3">
    <location>
        <begin position="115"/>
        <end position="135"/>
    </location>
</feature>
<gene>
    <name evidence="4" type="ORF">PoB_006600300</name>
</gene>
<keyword evidence="3" id="KW-1133">Transmembrane helix</keyword>
<dbReference type="Proteomes" id="UP000735302">
    <property type="component" value="Unassembled WGS sequence"/>
</dbReference>
<keyword evidence="3" id="KW-0812">Transmembrane</keyword>
<dbReference type="GO" id="GO:0005524">
    <property type="term" value="F:ATP binding"/>
    <property type="evidence" value="ECO:0007669"/>
    <property type="project" value="UniProtKB-KW"/>
</dbReference>
<protein>
    <submittedName>
        <fullName evidence="4">ATP-binding cassette sub-family a member</fullName>
    </submittedName>
</protein>
<keyword evidence="1" id="KW-0813">Transport</keyword>
<dbReference type="GO" id="GO:0016020">
    <property type="term" value="C:membrane"/>
    <property type="evidence" value="ECO:0007669"/>
    <property type="project" value="InterPro"/>
</dbReference>
<comment type="caution">
    <text evidence="4">The sequence shown here is derived from an EMBL/GenBank/DDBJ whole genome shotgun (WGS) entry which is preliminary data.</text>
</comment>
<keyword evidence="4" id="KW-0547">Nucleotide-binding</keyword>
<keyword evidence="2" id="KW-0677">Repeat</keyword>
<evidence type="ECO:0000256" key="3">
    <source>
        <dbReference type="SAM" id="Phobius"/>
    </source>
</evidence>
<evidence type="ECO:0000313" key="5">
    <source>
        <dbReference type="Proteomes" id="UP000735302"/>
    </source>
</evidence>
<keyword evidence="5" id="KW-1185">Reference proteome</keyword>
<dbReference type="AlphaFoldDB" id="A0AAV4D5T4"/>
<dbReference type="InterPro" id="IPR026082">
    <property type="entry name" value="ABCA"/>
</dbReference>
<keyword evidence="4" id="KW-0067">ATP-binding</keyword>
<dbReference type="EMBL" id="BLXT01007498">
    <property type="protein sequence ID" value="GFO39498.1"/>
    <property type="molecule type" value="Genomic_DNA"/>
</dbReference>
<accession>A0AAV4D5T4</accession>
<sequence length="214" mass="24388">MRHVVAFDGVSASSTTLPKNINFAIRPYSSNYRRWLTEVTFPFSKTNAPRSQGNPAYFFRGILYLQALVGEALAKYWVQKDGRDPNLIRLGAYLQRMAYPPYIDDNLIPLLQRNLPLFFVLSFILSVIIFTKNLVHEKERKLKFVPDGSPKCQMSISARESKSLKSCCTGVNKKVIKLDVGSGRDYRARNMLLEHLITGDETSLHLSTPETKRD</sequence>
<keyword evidence="3" id="KW-0472">Membrane</keyword>
<name>A0AAV4D5T4_9GAST</name>
<dbReference type="PANTHER" id="PTHR19229:SF36">
    <property type="entry name" value="ATP-BINDING CASSETTE SUB-FAMILY A MEMBER 2"/>
    <property type="match status" value="1"/>
</dbReference>
<evidence type="ECO:0000256" key="2">
    <source>
        <dbReference type="ARBA" id="ARBA00022737"/>
    </source>
</evidence>